<evidence type="ECO:0000256" key="7">
    <source>
        <dbReference type="ARBA" id="ARBA00023054"/>
    </source>
</evidence>
<feature type="domain" description="Peptidase C-terminal archaeal/bacterial" evidence="12">
    <location>
        <begin position="66"/>
        <end position="131"/>
    </location>
</feature>
<dbReference type="Gene3D" id="2.60.120.380">
    <property type="match status" value="1"/>
</dbReference>
<feature type="repeat" description="TPR" evidence="10">
    <location>
        <begin position="199"/>
        <end position="232"/>
    </location>
</feature>
<evidence type="ECO:0000256" key="2">
    <source>
        <dbReference type="ARBA" id="ARBA00009622"/>
    </source>
</evidence>
<keyword evidence="11" id="KW-0472">Membrane</keyword>
<keyword evidence="7" id="KW-0175">Coiled coil</keyword>
<evidence type="ECO:0000313" key="13">
    <source>
        <dbReference type="EMBL" id="TRV63666.1"/>
    </source>
</evidence>
<dbReference type="PANTHER" id="PTHR45783">
    <property type="entry name" value="KINESIN LIGHT CHAIN"/>
    <property type="match status" value="1"/>
</dbReference>
<evidence type="ECO:0000256" key="5">
    <source>
        <dbReference type="ARBA" id="ARBA00022737"/>
    </source>
</evidence>
<evidence type="ECO:0000259" key="12">
    <source>
        <dbReference type="Pfam" id="PF04151"/>
    </source>
</evidence>
<name>A0A552Q363_9CHRO</name>
<evidence type="ECO:0000313" key="14">
    <source>
        <dbReference type="Proteomes" id="UP000317165"/>
    </source>
</evidence>
<dbReference type="Pfam" id="PF04151">
    <property type="entry name" value="PPC"/>
    <property type="match status" value="1"/>
</dbReference>
<keyword evidence="9" id="KW-0206">Cytoskeleton</keyword>
<dbReference type="PROSITE" id="PS50005">
    <property type="entry name" value="TPR"/>
    <property type="match status" value="3"/>
</dbReference>
<comment type="similarity">
    <text evidence="2">Belongs to the kinesin light chain family.</text>
</comment>
<gene>
    <name evidence="13" type="ORF">EWV53_07980</name>
</gene>
<dbReference type="SUPFAM" id="SSF48452">
    <property type="entry name" value="TPR-like"/>
    <property type="match status" value="1"/>
</dbReference>
<keyword evidence="8" id="KW-0505">Motor protein</keyword>
<dbReference type="GO" id="GO:0019894">
    <property type="term" value="F:kinesin binding"/>
    <property type="evidence" value="ECO:0007669"/>
    <property type="project" value="TreeGrafter"/>
</dbReference>
<dbReference type="InterPro" id="IPR002151">
    <property type="entry name" value="Kinesin_light"/>
</dbReference>
<dbReference type="Gene3D" id="1.25.40.10">
    <property type="entry name" value="Tetratricopeptide repeat domain"/>
    <property type="match status" value="1"/>
</dbReference>
<evidence type="ECO:0000256" key="8">
    <source>
        <dbReference type="ARBA" id="ARBA00023175"/>
    </source>
</evidence>
<feature type="transmembrane region" description="Helical" evidence="11">
    <location>
        <begin position="7"/>
        <end position="25"/>
    </location>
</feature>
<evidence type="ECO:0000256" key="9">
    <source>
        <dbReference type="ARBA" id="ARBA00023212"/>
    </source>
</evidence>
<keyword evidence="5" id="KW-0677">Repeat</keyword>
<dbReference type="GO" id="GO:0005871">
    <property type="term" value="C:kinesin complex"/>
    <property type="evidence" value="ECO:0007669"/>
    <property type="project" value="InterPro"/>
</dbReference>
<dbReference type="SMART" id="SM00028">
    <property type="entry name" value="TPR"/>
    <property type="match status" value="4"/>
</dbReference>
<dbReference type="InterPro" id="IPR007280">
    <property type="entry name" value="Peptidase_C_arc/bac"/>
</dbReference>
<keyword evidence="11" id="KW-0812">Transmembrane</keyword>
<dbReference type="PRINTS" id="PR00381">
    <property type="entry name" value="KINESINLIGHT"/>
</dbReference>
<evidence type="ECO:0000256" key="4">
    <source>
        <dbReference type="ARBA" id="ARBA00022701"/>
    </source>
</evidence>
<feature type="repeat" description="TPR" evidence="10">
    <location>
        <begin position="241"/>
        <end position="274"/>
    </location>
</feature>
<comment type="caution">
    <text evidence="13">The sequence shown here is derived from an EMBL/GenBank/DDBJ whole genome shotgun (WGS) entry which is preliminary data.</text>
</comment>
<evidence type="ECO:0000256" key="6">
    <source>
        <dbReference type="ARBA" id="ARBA00022803"/>
    </source>
</evidence>
<keyword evidence="11" id="KW-1133">Transmembrane helix</keyword>
<proteinExistence type="inferred from homology"/>
<comment type="subcellular location">
    <subcellularLocation>
        <location evidence="1">Cytoplasm</location>
        <location evidence="1">Cytoskeleton</location>
    </subcellularLocation>
</comment>
<evidence type="ECO:0000256" key="11">
    <source>
        <dbReference type="SAM" id="Phobius"/>
    </source>
</evidence>
<sequence length="326" mass="35811">MKVSIKSGIAVVVITGMMGLSGVMLNPTVGQRTLAQQSESSVANSSSIEGKLDSNSQTLKDGSYFNVHTFQGKAGEPLIIDLISKDFDAYLILVDPNNNKIAENDDGGDENNARIVLTLPVTGTYTLIVNSAKAKESGSYVLSWREATERDIALAEAERLTQQVIQLYQQGKYNEAIPLAEQALAIIKQQLGDNHPLTAQSLNNLALLYDSQGRYSEAEPLYKEALAIWKQQLGDNHPDTATSLNNLAALYRVQGRYSEAEPLYKQALAIRKQQLGDNHPDTATSLNNLALLYDSQGRYSEAEPLYKQALAIRKQQLGDNHPYNKL</sequence>
<evidence type="ECO:0000256" key="3">
    <source>
        <dbReference type="ARBA" id="ARBA00022490"/>
    </source>
</evidence>
<dbReference type="InterPro" id="IPR019734">
    <property type="entry name" value="TPR_rpt"/>
</dbReference>
<protein>
    <submittedName>
        <fullName evidence="13">Tetratricopeptide repeat protein</fullName>
    </submittedName>
</protein>
<dbReference type="GO" id="GO:0005737">
    <property type="term" value="C:cytoplasm"/>
    <property type="evidence" value="ECO:0007669"/>
    <property type="project" value="TreeGrafter"/>
</dbReference>
<dbReference type="Pfam" id="PF13424">
    <property type="entry name" value="TPR_12"/>
    <property type="match status" value="2"/>
</dbReference>
<evidence type="ECO:0000256" key="10">
    <source>
        <dbReference type="PROSITE-ProRule" id="PRU00339"/>
    </source>
</evidence>
<dbReference type="InterPro" id="IPR011990">
    <property type="entry name" value="TPR-like_helical_dom_sf"/>
</dbReference>
<organism evidence="13 14">
    <name type="scientific">Microcystis panniformis Mp_MB_F_20051200_S9</name>
    <dbReference type="NCBI Taxonomy" id="2486223"/>
    <lineage>
        <taxon>Bacteria</taxon>
        <taxon>Bacillati</taxon>
        <taxon>Cyanobacteriota</taxon>
        <taxon>Cyanophyceae</taxon>
        <taxon>Oscillatoriophycideae</taxon>
        <taxon>Chroococcales</taxon>
        <taxon>Microcystaceae</taxon>
        <taxon>Microcystis</taxon>
    </lineage>
</organism>
<feature type="repeat" description="TPR" evidence="10">
    <location>
        <begin position="283"/>
        <end position="316"/>
    </location>
</feature>
<dbReference type="AlphaFoldDB" id="A0A552Q363"/>
<dbReference type="GO" id="GO:0005874">
    <property type="term" value="C:microtubule"/>
    <property type="evidence" value="ECO:0007669"/>
    <property type="project" value="UniProtKB-KW"/>
</dbReference>
<keyword evidence="6 10" id="KW-0802">TPR repeat</keyword>
<keyword evidence="3" id="KW-0963">Cytoplasm</keyword>
<evidence type="ECO:0000256" key="1">
    <source>
        <dbReference type="ARBA" id="ARBA00004245"/>
    </source>
</evidence>
<dbReference type="PANTHER" id="PTHR45783:SF3">
    <property type="entry name" value="KINESIN LIGHT CHAIN"/>
    <property type="match status" value="1"/>
</dbReference>
<dbReference type="Proteomes" id="UP000317165">
    <property type="component" value="Unassembled WGS sequence"/>
</dbReference>
<keyword evidence="4" id="KW-0493">Microtubule</keyword>
<dbReference type="EMBL" id="SFAC01000097">
    <property type="protein sequence ID" value="TRV63666.1"/>
    <property type="molecule type" value="Genomic_DNA"/>
</dbReference>
<dbReference type="GO" id="GO:0007018">
    <property type="term" value="P:microtubule-based movement"/>
    <property type="evidence" value="ECO:0007669"/>
    <property type="project" value="TreeGrafter"/>
</dbReference>
<reference evidence="13 14" key="1">
    <citation type="submission" date="2019-01" db="EMBL/GenBank/DDBJ databases">
        <title>Coherence of Microcystis species and biogeography revealed through population genomics.</title>
        <authorList>
            <person name="Perez-Carrascal O.M."/>
            <person name="Terrat Y."/>
            <person name="Giani A."/>
            <person name="Fortin N."/>
            <person name="Tromas N."/>
            <person name="Shapiro B.J."/>
        </authorList>
    </citation>
    <scope>NUCLEOTIDE SEQUENCE [LARGE SCALE GENOMIC DNA]</scope>
    <source>
        <strain evidence="13">Mp_MB_F_20051200_S9</strain>
    </source>
</reference>
<accession>A0A552Q363</accession>